<dbReference type="EMBL" id="JN379031">
    <property type="protein sequence ID" value="AEO27360.1"/>
    <property type="molecule type" value="Genomic_DNA"/>
</dbReference>
<proteinExistence type="inferred from homology"/>
<sequence length="250" mass="27929">MMLPLRRLDLKGAVNFRDLGGYVAAGGRKIRWGQLFRSDSLADLSDEDVACIGPLKLRSIFDLRHSHERNNRPNRIDADWQVRTHAIGFYPPGAEELMERVKNRDISHQAVSETFKQMYSRLPVDQAPNYARLLQELVAAGALPALIHCTSGKDRTGFAVAVVLLALGVGRDTIMTDYVLTNQFRRDLTFMVGEGADPAIVRLVQGAEPEYLGAAFDTLERTWGSEVAYLREGLGFSAEQQERLQALLLE</sequence>
<comment type="similarity">
    <text evidence="1">Belongs to the protein-tyrosine phosphatase family.</text>
</comment>
<dbReference type="GO" id="GO:0004721">
    <property type="term" value="F:phosphoprotein phosphatase activity"/>
    <property type="evidence" value="ECO:0007669"/>
    <property type="project" value="InterPro"/>
</dbReference>
<name>G3LGW7_9PSED</name>
<accession>G3LGW7</accession>
<dbReference type="InterPro" id="IPR000387">
    <property type="entry name" value="Tyr_Pase_dom"/>
</dbReference>
<dbReference type="SUPFAM" id="SSF52799">
    <property type="entry name" value="(Phosphotyrosine protein) phosphatases II"/>
    <property type="match status" value="1"/>
</dbReference>
<evidence type="ECO:0000256" key="1">
    <source>
        <dbReference type="ARBA" id="ARBA00009580"/>
    </source>
</evidence>
<dbReference type="InterPro" id="IPR029021">
    <property type="entry name" value="Prot-tyrosine_phosphatase-like"/>
</dbReference>
<dbReference type="PROSITE" id="PS00383">
    <property type="entry name" value="TYR_PHOSPHATASE_1"/>
    <property type="match status" value="1"/>
</dbReference>
<evidence type="ECO:0000313" key="3">
    <source>
        <dbReference type="EMBL" id="AEO27360.1"/>
    </source>
</evidence>
<reference evidence="3" key="1">
    <citation type="submission" date="2011-07" db="EMBL/GenBank/DDBJ databases">
        <title>Biodegradation of r-limonene and other terpenes by Pseudomonas sp. strain 19-rlim.</title>
        <authorList>
            <person name="Eaton R.W."/>
        </authorList>
    </citation>
    <scope>NUCLEOTIDE SEQUENCE</scope>
    <source>
        <strain evidence="3">19-rlim</strain>
    </source>
</reference>
<feature type="domain" description="Tyrosine specific protein phosphatases" evidence="2">
    <location>
        <begin position="128"/>
        <end position="169"/>
    </location>
</feature>
<dbReference type="PROSITE" id="PS50056">
    <property type="entry name" value="TYR_PHOSPHATASE_2"/>
    <property type="match status" value="1"/>
</dbReference>
<protein>
    <submittedName>
        <fullName evidence="3">Protein tyrosine/serine phosphatase</fullName>
    </submittedName>
</protein>
<dbReference type="InterPro" id="IPR026893">
    <property type="entry name" value="Tyr/Ser_Pase_IphP-type"/>
</dbReference>
<dbReference type="Pfam" id="PF13350">
    <property type="entry name" value="Y_phosphatase3"/>
    <property type="match status" value="1"/>
</dbReference>
<organism evidence="3">
    <name type="scientific">Pseudomonas sp. 19-rlim</name>
    <dbReference type="NCBI Taxonomy" id="1084570"/>
    <lineage>
        <taxon>Bacteria</taxon>
        <taxon>Pseudomonadati</taxon>
        <taxon>Pseudomonadota</taxon>
        <taxon>Gammaproteobacteria</taxon>
        <taxon>Pseudomonadales</taxon>
        <taxon>Pseudomonadaceae</taxon>
        <taxon>Pseudomonas</taxon>
    </lineage>
</organism>
<dbReference type="PANTHER" id="PTHR31126:SF1">
    <property type="entry name" value="TYROSINE SPECIFIC PROTEIN PHOSPHATASES DOMAIN-CONTAINING PROTEIN"/>
    <property type="match status" value="1"/>
</dbReference>
<dbReference type="PANTHER" id="PTHR31126">
    <property type="entry name" value="TYROSINE-PROTEIN PHOSPHATASE"/>
    <property type="match status" value="1"/>
</dbReference>
<dbReference type="AlphaFoldDB" id="G3LGW7"/>
<evidence type="ECO:0000259" key="2">
    <source>
        <dbReference type="PROSITE" id="PS50056"/>
    </source>
</evidence>
<dbReference type="Gene3D" id="3.90.190.10">
    <property type="entry name" value="Protein tyrosine phosphatase superfamily"/>
    <property type="match status" value="1"/>
</dbReference>
<dbReference type="InterPro" id="IPR016130">
    <property type="entry name" value="Tyr_Pase_AS"/>
</dbReference>